<reference evidence="1" key="2">
    <citation type="submission" date="2007-03" db="EMBL/GenBank/DDBJ databases">
        <authorList>
            <consortium name="The International Medicago Genome Annotation Group"/>
        </authorList>
    </citation>
    <scope>NUCLEOTIDE SEQUENCE</scope>
</reference>
<gene>
    <name evidence="2" type="ordered locus">MTR_7g017270</name>
    <name evidence="1" type="ORF">MtrDRAFT_AC172742g19v1</name>
</gene>
<name>A2Q619_MEDTR</name>
<reference evidence="2 4" key="4">
    <citation type="journal article" date="2014" name="BMC Genomics">
        <title>An improved genome release (version Mt4.0) for the model legume Medicago truncatula.</title>
        <authorList>
            <person name="Tang H."/>
            <person name="Krishnakumar V."/>
            <person name="Bidwell S."/>
            <person name="Rosen B."/>
            <person name="Chan A."/>
            <person name="Zhou S."/>
            <person name="Gentzbittel L."/>
            <person name="Childs K.L."/>
            <person name="Yandell M."/>
            <person name="Gundlach H."/>
            <person name="Mayer K.F."/>
            <person name="Schwartz D.C."/>
            <person name="Town C.D."/>
        </authorList>
    </citation>
    <scope>GENOME REANNOTATION</scope>
    <source>
        <strain evidence="3 4">cv. Jemalong A17</strain>
    </source>
</reference>
<reference evidence="1" key="1">
    <citation type="submission" date="2006-02" db="EMBL/GenBank/DDBJ databases">
        <authorList>
            <person name="Town C.D."/>
        </authorList>
    </citation>
    <scope>NUCLEOTIDE SEQUENCE</scope>
</reference>
<accession>A2Q619</accession>
<evidence type="ECO:0000313" key="4">
    <source>
        <dbReference type="Proteomes" id="UP000002051"/>
    </source>
</evidence>
<evidence type="ECO:0000313" key="1">
    <source>
        <dbReference type="EMBL" id="ABN09039.1"/>
    </source>
</evidence>
<protein>
    <submittedName>
        <fullName evidence="1 3">Uncharacterized protein</fullName>
    </submittedName>
</protein>
<organism evidence="1">
    <name type="scientific">Medicago truncatula</name>
    <name type="common">Barrel medic</name>
    <name type="synonym">Medicago tribuloides</name>
    <dbReference type="NCBI Taxonomy" id="3880"/>
    <lineage>
        <taxon>Eukaryota</taxon>
        <taxon>Viridiplantae</taxon>
        <taxon>Streptophyta</taxon>
        <taxon>Embryophyta</taxon>
        <taxon>Tracheophyta</taxon>
        <taxon>Spermatophyta</taxon>
        <taxon>Magnoliopsida</taxon>
        <taxon>eudicotyledons</taxon>
        <taxon>Gunneridae</taxon>
        <taxon>Pentapetalae</taxon>
        <taxon>rosids</taxon>
        <taxon>fabids</taxon>
        <taxon>Fabales</taxon>
        <taxon>Fabaceae</taxon>
        <taxon>Papilionoideae</taxon>
        <taxon>50 kb inversion clade</taxon>
        <taxon>NPAAA clade</taxon>
        <taxon>Hologalegina</taxon>
        <taxon>IRL clade</taxon>
        <taxon>Trifolieae</taxon>
        <taxon>Medicago</taxon>
    </lineage>
</organism>
<dbReference type="EMBL" id="CM001223">
    <property type="protein sequence ID" value="AES77791.1"/>
    <property type="molecule type" value="Genomic_DNA"/>
</dbReference>
<dbReference type="HOGENOM" id="CLU_2444226_0_0_1"/>
<evidence type="ECO:0000313" key="2">
    <source>
        <dbReference type="EMBL" id="AES77791.1"/>
    </source>
</evidence>
<dbReference type="AlphaFoldDB" id="A2Q619"/>
<keyword evidence="4" id="KW-1185">Reference proteome</keyword>
<dbReference type="PaxDb" id="3880-AES77791"/>
<sequence>MGKAKSKGGMGLKGFSEFNKALLEKQCWMLLTIILLGEDSFDFEYVWRDLLVLNGSIALISNYSNVDTFHISILGEFGVKERECPIGDLE</sequence>
<reference evidence="2 4" key="3">
    <citation type="journal article" date="2011" name="Nature">
        <title>The Medicago genome provides insight into the evolution of rhizobial symbioses.</title>
        <authorList>
            <person name="Young N.D."/>
            <person name="Debelle F."/>
            <person name="Oldroyd G.E."/>
            <person name="Geurts R."/>
            <person name="Cannon S.B."/>
            <person name="Udvardi M.K."/>
            <person name="Benedito V.A."/>
            <person name="Mayer K.F."/>
            <person name="Gouzy J."/>
            <person name="Schoof H."/>
            <person name="Van de Peer Y."/>
            <person name="Proost S."/>
            <person name="Cook D.R."/>
            <person name="Meyers B.C."/>
            <person name="Spannagl M."/>
            <person name="Cheung F."/>
            <person name="De Mita S."/>
            <person name="Krishnakumar V."/>
            <person name="Gundlach H."/>
            <person name="Zhou S."/>
            <person name="Mudge J."/>
            <person name="Bharti A.K."/>
            <person name="Murray J.D."/>
            <person name="Naoumkina M.A."/>
            <person name="Rosen B."/>
            <person name="Silverstein K.A."/>
            <person name="Tang H."/>
            <person name="Rombauts S."/>
            <person name="Zhao P.X."/>
            <person name="Zhou P."/>
            <person name="Barbe V."/>
            <person name="Bardou P."/>
            <person name="Bechner M."/>
            <person name="Bellec A."/>
            <person name="Berger A."/>
            <person name="Berges H."/>
            <person name="Bidwell S."/>
            <person name="Bisseling T."/>
            <person name="Choisne N."/>
            <person name="Couloux A."/>
            <person name="Denny R."/>
            <person name="Deshpande S."/>
            <person name="Dai X."/>
            <person name="Doyle J.J."/>
            <person name="Dudez A.M."/>
            <person name="Farmer A.D."/>
            <person name="Fouteau S."/>
            <person name="Franken C."/>
            <person name="Gibelin C."/>
            <person name="Gish J."/>
            <person name="Goldstein S."/>
            <person name="Gonzalez A.J."/>
            <person name="Green P.J."/>
            <person name="Hallab A."/>
            <person name="Hartog M."/>
            <person name="Hua A."/>
            <person name="Humphray S.J."/>
            <person name="Jeong D.H."/>
            <person name="Jing Y."/>
            <person name="Jocker A."/>
            <person name="Kenton S.M."/>
            <person name="Kim D.J."/>
            <person name="Klee K."/>
            <person name="Lai H."/>
            <person name="Lang C."/>
            <person name="Lin S."/>
            <person name="Macmil S.L."/>
            <person name="Magdelenat G."/>
            <person name="Matthews L."/>
            <person name="McCorrison J."/>
            <person name="Monaghan E.L."/>
            <person name="Mun J.H."/>
            <person name="Najar F.Z."/>
            <person name="Nicholson C."/>
            <person name="Noirot C."/>
            <person name="O'Bleness M."/>
            <person name="Paule C.R."/>
            <person name="Poulain J."/>
            <person name="Prion F."/>
            <person name="Qin B."/>
            <person name="Qu C."/>
            <person name="Retzel E.F."/>
            <person name="Riddle C."/>
            <person name="Sallet E."/>
            <person name="Samain S."/>
            <person name="Samson N."/>
            <person name="Sanders I."/>
            <person name="Saurat O."/>
            <person name="Scarpelli C."/>
            <person name="Schiex T."/>
            <person name="Segurens B."/>
            <person name="Severin A.J."/>
            <person name="Sherrier D.J."/>
            <person name="Shi R."/>
            <person name="Sims S."/>
            <person name="Singer S.R."/>
            <person name="Sinharoy S."/>
            <person name="Sterck L."/>
            <person name="Viollet A."/>
            <person name="Wang B.B."/>
            <person name="Wang K."/>
            <person name="Wang M."/>
            <person name="Wang X."/>
            <person name="Warfsmann J."/>
            <person name="Weissenbach J."/>
            <person name="White D.D."/>
            <person name="White J.D."/>
            <person name="Wiley G.B."/>
            <person name="Wincker P."/>
            <person name="Xing Y."/>
            <person name="Yang L."/>
            <person name="Yao Z."/>
            <person name="Ying F."/>
            <person name="Zhai J."/>
            <person name="Zhou L."/>
            <person name="Zuber A."/>
            <person name="Denarie J."/>
            <person name="Dixon R.A."/>
            <person name="May G.D."/>
            <person name="Schwartz D.C."/>
            <person name="Rogers J."/>
            <person name="Quetier F."/>
            <person name="Town C.D."/>
            <person name="Roe B.A."/>
        </authorList>
    </citation>
    <scope>NUCLEOTIDE SEQUENCE [LARGE SCALE GENOMIC DNA]</scope>
    <source>
        <strain evidence="2">A17</strain>
        <strain evidence="3 4">cv. Jemalong A17</strain>
    </source>
</reference>
<dbReference type="EnsemblPlants" id="AES77791">
    <property type="protein sequence ID" value="AES77791"/>
    <property type="gene ID" value="MTR_7g017270"/>
</dbReference>
<proteinExistence type="predicted"/>
<evidence type="ECO:0000313" key="3">
    <source>
        <dbReference type="EnsemblPlants" id="AES77791"/>
    </source>
</evidence>
<dbReference type="Proteomes" id="UP000002051">
    <property type="component" value="Unassembled WGS sequence"/>
</dbReference>
<dbReference type="EMBL" id="AC172742">
    <property type="protein sequence ID" value="ABN09039.1"/>
    <property type="molecule type" value="Genomic_DNA"/>
</dbReference>
<reference evidence="3" key="5">
    <citation type="submission" date="2015-04" db="UniProtKB">
        <authorList>
            <consortium name="EnsemblPlants"/>
        </authorList>
    </citation>
    <scope>IDENTIFICATION</scope>
    <source>
        <strain evidence="3">cv. Jemalong A17</strain>
    </source>
</reference>